<feature type="transmembrane region" description="Helical" evidence="12">
    <location>
        <begin position="955"/>
        <end position="974"/>
    </location>
</feature>
<keyword evidence="7" id="KW-1015">Disulfide bond</keyword>
<dbReference type="PANTHER" id="PTHR12011:SF347">
    <property type="entry name" value="FI21270P1-RELATED"/>
    <property type="match status" value="1"/>
</dbReference>
<evidence type="ECO:0000256" key="7">
    <source>
        <dbReference type="ARBA" id="ARBA00023157"/>
    </source>
</evidence>
<dbReference type="GO" id="GO:0007166">
    <property type="term" value="P:cell surface receptor signaling pathway"/>
    <property type="evidence" value="ECO:0007669"/>
    <property type="project" value="InterPro"/>
</dbReference>
<feature type="transmembrane region" description="Helical" evidence="12">
    <location>
        <begin position="1024"/>
        <end position="1047"/>
    </location>
</feature>
<keyword evidence="8" id="KW-0675">Receptor</keyword>
<evidence type="ECO:0000256" key="11">
    <source>
        <dbReference type="SAM" id="MobiDB-lite"/>
    </source>
</evidence>
<dbReference type="PRINTS" id="PR00249">
    <property type="entry name" value="GPCRSECRETIN"/>
</dbReference>
<feature type="transmembrane region" description="Helical" evidence="12">
    <location>
        <begin position="1124"/>
        <end position="1146"/>
    </location>
</feature>
<dbReference type="FunFam" id="1.20.1070.10:FF:000058">
    <property type="entry name" value="Adhesion G protein-coupled receptor F5"/>
    <property type="match status" value="1"/>
</dbReference>
<evidence type="ECO:0000259" key="15">
    <source>
        <dbReference type="PROSITE" id="PS50261"/>
    </source>
</evidence>
<dbReference type="Proteomes" id="UP000318571">
    <property type="component" value="Chromosome 4"/>
</dbReference>
<feature type="transmembrane region" description="Helical" evidence="12">
    <location>
        <begin position="1067"/>
        <end position="1091"/>
    </location>
</feature>
<gene>
    <name evidence="16" type="ORF">TCAL_08034</name>
</gene>
<keyword evidence="5" id="KW-0297">G-protein coupled receptor</keyword>
<dbReference type="InterPro" id="IPR017981">
    <property type="entry name" value="GPCR_2-like_7TM"/>
</dbReference>
<dbReference type="GO" id="GO:0005886">
    <property type="term" value="C:plasma membrane"/>
    <property type="evidence" value="ECO:0007669"/>
    <property type="project" value="TreeGrafter"/>
</dbReference>
<dbReference type="EMBL" id="VCGU01000011">
    <property type="protein sequence ID" value="TRY66926.1"/>
    <property type="molecule type" value="Genomic_DNA"/>
</dbReference>
<dbReference type="PANTHER" id="PTHR12011">
    <property type="entry name" value="ADHESION G-PROTEIN COUPLED RECEPTOR"/>
    <property type="match status" value="1"/>
</dbReference>
<evidence type="ECO:0000256" key="3">
    <source>
        <dbReference type="ARBA" id="ARBA00022692"/>
    </source>
</evidence>
<keyword evidence="9" id="KW-0325">Glycoprotein</keyword>
<evidence type="ECO:0000256" key="4">
    <source>
        <dbReference type="ARBA" id="ARBA00022989"/>
    </source>
</evidence>
<evidence type="ECO:0000256" key="12">
    <source>
        <dbReference type="SAM" id="Phobius"/>
    </source>
</evidence>
<dbReference type="GO" id="GO:0004930">
    <property type="term" value="F:G protein-coupled receptor activity"/>
    <property type="evidence" value="ECO:0007669"/>
    <property type="project" value="UniProtKB-KW"/>
</dbReference>
<dbReference type="InterPro" id="IPR057244">
    <property type="entry name" value="GAIN_B"/>
</dbReference>
<sequence>MMDRISVLGLILLVSNAGCGNYLKCPMNPCENKGQCIVMSQSPSSFVLNSNKIQTQAFFHSPEAMDWYQSKSFCQTNRASLFDPEKTSFNMEGAQKYMQIGNLDVPEQVDGYWLANLIDMKCEVIFKDTFELALVPCTLEGFFVPLCIQERTPTQDDTKENEFIYTCQCRNNFGYQNCTEMTSGSGGSAGKTFCQVEKTDTSESIISLNVGTSDKVIIIDHVAYGRPFFMEQSLTGAAAFACREDDYAQNERDFCVASQSLAAMIYWCQGKTSCEVNTTLFRESSIYKEYFLVKQLSSSVEDAEDSCQNHAGTLANPYDFQDIEKIDHAMFNSPVWLDVRAFSSLKASHQSEQCLLLGPEKELVQTPCQGHEAGYPVLCEASFGFQAIDSRSKKSKVNPEDVTCLKSLGQRIVEYRYHPEDNFDKKSVSCPMAVDYRRGDTCYKKTGLMSWKEARRQCWKWGGDLAFILSNMTNAEECMQPTFIADKEELWMASSEECPTGGTRCPIQFSDMVFEEGVYDLSNDICFPDIDTDLGCDSNSKSCEKLRKGLCALAPTNQPRSFLPMQQNCEPVQSGTPGWPYPNYNWTIEGAPGQTTGQVCPEGQDGLAFWQCGQEGDWIGLPDMSNCTRLEIEDVLNNLEDETSVPSDVIGNFYNNVSSGEELASGDVNKVQADRIEAQEDPEAYADSFTEQGVNLLDDVLRRQTVWLGLEDKQKRQSLTTIQDNLDEITQSIMKYSKSKHHLYSPVSKAVEVKISREIKLSEGDSYSSGQSKITVSGRNDEEISISFHSFPTFGCILNAQEDCFAIKSVDDTDEVIAKDLVNSVVLGATLYQDDQRIKIEDQFLEVNLTFSYNFQGDKYNLSKPMCGYWNGSGWSEDGCELVESGSQFSVCYCNHLTNFGVILDINGNLEGQLILNYVLTWITIVGCSASIISLVICIVVFLTVPGLRGERTTIHLNLCFCLLFAEILLLSGLDATSNPGVCGTIAGFLHFLFLAAFAWMFVEGVHVYFMLVKVFTLEKSPVWIYYLVGYGTPAIIVILSVIIVEATGSHGYGTDKNCWLDHRNGLIWAFAGPVIVILVANTAMFVKAMLIAYRSLSSRSTLAPAVAANGGGISKLNRKNLTLAKGSFSLLCILGLTWICGFFYFANGAEWLSVVFALLNSFQGVFILIFHVILNDKARKDVSSHYQSTFASVSGLVNLDKLDRTFKNYSVSEASQANAKAFKQHRQKRRHSKVISMTDITESSFIRNSQTSSSAAIEVGPVEGGSSSQEGREGTTNSGTKLSDEKLSQFKGGETTITV</sequence>
<dbReference type="Gene3D" id="2.60.220.50">
    <property type="match status" value="1"/>
</dbReference>
<evidence type="ECO:0000256" key="10">
    <source>
        <dbReference type="ARBA" id="ARBA00023224"/>
    </source>
</evidence>
<feature type="signal peptide" evidence="13">
    <location>
        <begin position="1"/>
        <end position="17"/>
    </location>
</feature>
<evidence type="ECO:0000313" key="16">
    <source>
        <dbReference type="EMBL" id="TRY66926.1"/>
    </source>
</evidence>
<keyword evidence="3 12" id="KW-0812">Transmembrane</keyword>
<feature type="transmembrane region" description="Helical" evidence="12">
    <location>
        <begin position="986"/>
        <end position="1012"/>
    </location>
</feature>
<dbReference type="SMART" id="SM00303">
    <property type="entry name" value="GPS"/>
    <property type="match status" value="1"/>
</dbReference>
<dbReference type="Pfam" id="PF01825">
    <property type="entry name" value="GPS"/>
    <property type="match status" value="1"/>
</dbReference>
<feature type="region of interest" description="Disordered" evidence="11">
    <location>
        <begin position="1248"/>
        <end position="1300"/>
    </location>
</feature>
<dbReference type="InterPro" id="IPR046338">
    <property type="entry name" value="GAIN_dom_sf"/>
</dbReference>
<dbReference type="Gene3D" id="4.10.1240.10">
    <property type="entry name" value="GPCR, family 2, extracellular hormone receptor domain"/>
    <property type="match status" value="1"/>
</dbReference>
<evidence type="ECO:0000256" key="8">
    <source>
        <dbReference type="ARBA" id="ARBA00023170"/>
    </source>
</evidence>
<feature type="transmembrane region" description="Helical" evidence="12">
    <location>
        <begin position="919"/>
        <end position="943"/>
    </location>
</feature>
<evidence type="ECO:0000259" key="14">
    <source>
        <dbReference type="PROSITE" id="PS50221"/>
    </source>
</evidence>
<proteinExistence type="inferred from homology"/>
<keyword evidence="6 12" id="KW-0472">Membrane</keyword>
<dbReference type="STRING" id="6832.A0A553NND2"/>
<keyword evidence="10" id="KW-0807">Transducer</keyword>
<evidence type="ECO:0000256" key="5">
    <source>
        <dbReference type="ARBA" id="ARBA00023040"/>
    </source>
</evidence>
<feature type="domain" description="G-protein coupled receptors family 2 profile 2" evidence="15">
    <location>
        <begin position="920"/>
        <end position="1176"/>
    </location>
</feature>
<evidence type="ECO:0000256" key="13">
    <source>
        <dbReference type="SAM" id="SignalP"/>
    </source>
</evidence>
<dbReference type="PROSITE" id="PS50221">
    <property type="entry name" value="GAIN_B"/>
    <property type="match status" value="1"/>
</dbReference>
<dbReference type="InterPro" id="IPR000203">
    <property type="entry name" value="GPS"/>
</dbReference>
<comment type="similarity">
    <text evidence="2">Belongs to the G-protein coupled receptor 2 family. Adhesion G-protein coupled receptor (ADGR) subfamily.</text>
</comment>
<feature type="chain" id="PRO_5021796519" description="G-protein coupled receptors family 2 profile 2 domain-containing protein" evidence="13">
    <location>
        <begin position="18"/>
        <end position="1300"/>
    </location>
</feature>
<comment type="caution">
    <text evidence="16">The sequence shown here is derived from an EMBL/GenBank/DDBJ whole genome shotgun (WGS) entry which is preliminary data.</text>
</comment>
<name>A0A553NND2_TIGCA</name>
<dbReference type="Pfam" id="PF00002">
    <property type="entry name" value="7tm_2"/>
    <property type="match status" value="1"/>
</dbReference>
<dbReference type="Gene3D" id="1.20.1070.10">
    <property type="entry name" value="Rhodopsin 7-helix transmembrane proteins"/>
    <property type="match status" value="1"/>
</dbReference>
<feature type="domain" description="GAIN-B" evidence="14">
    <location>
        <begin position="765"/>
        <end position="910"/>
    </location>
</feature>
<feature type="transmembrane region" description="Helical" evidence="12">
    <location>
        <begin position="1152"/>
        <end position="1175"/>
    </location>
</feature>
<evidence type="ECO:0008006" key="18">
    <source>
        <dbReference type="Google" id="ProtNLM"/>
    </source>
</evidence>
<comment type="subcellular location">
    <subcellularLocation>
        <location evidence="1">Membrane</location>
        <topology evidence="1">Multi-pass membrane protein</topology>
    </subcellularLocation>
</comment>
<dbReference type="OMA" id="THLMENT"/>
<keyword evidence="4 12" id="KW-1133">Transmembrane helix</keyword>
<evidence type="ECO:0000313" key="17">
    <source>
        <dbReference type="Proteomes" id="UP000318571"/>
    </source>
</evidence>
<dbReference type="PROSITE" id="PS50261">
    <property type="entry name" value="G_PROTEIN_RECEP_F2_4"/>
    <property type="match status" value="1"/>
</dbReference>
<evidence type="ECO:0000256" key="2">
    <source>
        <dbReference type="ARBA" id="ARBA00007343"/>
    </source>
</evidence>
<keyword evidence="13" id="KW-0732">Signal</keyword>
<accession>A0A553NND2</accession>
<dbReference type="InterPro" id="IPR036445">
    <property type="entry name" value="GPCR_2_extracell_dom_sf"/>
</dbReference>
<dbReference type="InterPro" id="IPR000832">
    <property type="entry name" value="GPCR_2_secretin-like"/>
</dbReference>
<evidence type="ECO:0000256" key="6">
    <source>
        <dbReference type="ARBA" id="ARBA00023136"/>
    </source>
</evidence>
<keyword evidence="17" id="KW-1185">Reference proteome</keyword>
<protein>
    <recommendedName>
        <fullName evidence="18">G-protein coupled receptors family 2 profile 2 domain-containing protein</fullName>
    </recommendedName>
</protein>
<evidence type="ECO:0000256" key="1">
    <source>
        <dbReference type="ARBA" id="ARBA00004141"/>
    </source>
</evidence>
<evidence type="ECO:0000256" key="9">
    <source>
        <dbReference type="ARBA" id="ARBA00023180"/>
    </source>
</evidence>
<reference evidence="16 17" key="1">
    <citation type="journal article" date="2018" name="Nat. Ecol. Evol.">
        <title>Genomic signatures of mitonuclear coevolution across populations of Tigriopus californicus.</title>
        <authorList>
            <person name="Barreto F.S."/>
            <person name="Watson E.T."/>
            <person name="Lima T.G."/>
            <person name="Willett C.S."/>
            <person name="Edmands S."/>
            <person name="Li W."/>
            <person name="Burton R.S."/>
        </authorList>
    </citation>
    <scope>NUCLEOTIDE SEQUENCE [LARGE SCALE GENOMIC DNA]</scope>
    <source>
        <strain evidence="16 17">San Diego</strain>
    </source>
</reference>
<organism evidence="16 17">
    <name type="scientific">Tigriopus californicus</name>
    <name type="common">Marine copepod</name>
    <dbReference type="NCBI Taxonomy" id="6832"/>
    <lineage>
        <taxon>Eukaryota</taxon>
        <taxon>Metazoa</taxon>
        <taxon>Ecdysozoa</taxon>
        <taxon>Arthropoda</taxon>
        <taxon>Crustacea</taxon>
        <taxon>Multicrustacea</taxon>
        <taxon>Hexanauplia</taxon>
        <taxon>Copepoda</taxon>
        <taxon>Harpacticoida</taxon>
        <taxon>Harpacticidae</taxon>
        <taxon>Tigriopus</taxon>
    </lineage>
</organism>